<comment type="caution">
    <text evidence="1">The sequence shown here is derived from an EMBL/GenBank/DDBJ whole genome shotgun (WGS) entry which is preliminary data.</text>
</comment>
<protein>
    <submittedName>
        <fullName evidence="1">Uncharacterized protein</fullName>
    </submittedName>
</protein>
<evidence type="ECO:0000313" key="1">
    <source>
        <dbReference type="EMBL" id="KAJ9124366.1"/>
    </source>
</evidence>
<accession>A0ACC2XLX2</accession>
<name>A0ACC2XLX2_9TREE</name>
<keyword evidence="2" id="KW-1185">Reference proteome</keyword>
<reference evidence="1" key="1">
    <citation type="submission" date="2023-04" db="EMBL/GenBank/DDBJ databases">
        <title>Draft Genome sequencing of Naganishia species isolated from polar environments using Oxford Nanopore Technology.</title>
        <authorList>
            <person name="Leo P."/>
            <person name="Venkateswaran K."/>
        </authorList>
    </citation>
    <scope>NUCLEOTIDE SEQUENCE</scope>
    <source>
        <strain evidence="1">MNA-CCFEE 5425</strain>
    </source>
</reference>
<sequence>MQTEPPVTQEGPDFDLSKIEYVEGFDDPLANVVLVCSDKKALRIHDYFLKTHSLFFREMLEAGTKGGPIGLDENSLLLEFIMTKVIGKRPAYSLLTRIAVVHSYAEGKDLESLVRLHSVSEKYIFEQVGAFIRELIVEYASDYPPLALRFAVNLDPPNEPIVRAALANFSNRMPHSFGGIFTVPYGDSPSTWCPAGWSLSQDYARGLGVDAYHAYVFATRQMDVNELYKWDWKTVTDLFVKSLKIAKRPGGEGKLAVYEAS</sequence>
<organism evidence="1 2">
    <name type="scientific">Naganishia vaughanmartiniae</name>
    <dbReference type="NCBI Taxonomy" id="1424756"/>
    <lineage>
        <taxon>Eukaryota</taxon>
        <taxon>Fungi</taxon>
        <taxon>Dikarya</taxon>
        <taxon>Basidiomycota</taxon>
        <taxon>Agaricomycotina</taxon>
        <taxon>Tremellomycetes</taxon>
        <taxon>Filobasidiales</taxon>
        <taxon>Filobasidiaceae</taxon>
        <taxon>Naganishia</taxon>
    </lineage>
</organism>
<evidence type="ECO:0000313" key="2">
    <source>
        <dbReference type="Proteomes" id="UP001243375"/>
    </source>
</evidence>
<gene>
    <name evidence="1" type="ORF">QFC22_001166</name>
</gene>
<dbReference type="Proteomes" id="UP001243375">
    <property type="component" value="Unassembled WGS sequence"/>
</dbReference>
<proteinExistence type="predicted"/>
<dbReference type="EMBL" id="JASBWU010000002">
    <property type="protein sequence ID" value="KAJ9124366.1"/>
    <property type="molecule type" value="Genomic_DNA"/>
</dbReference>